<dbReference type="KEGG" id="kna:B0W47_00500"/>
<evidence type="ECO:0000313" key="4">
    <source>
        <dbReference type="Proteomes" id="UP000247512"/>
    </source>
</evidence>
<accession>A0A9N7C5S1</accession>
<name>A0A9N7C5S1_9PROT</name>
<keyword evidence="4" id="KW-1185">Reference proteome</keyword>
<dbReference type="EMBL" id="NIRT01000034">
    <property type="protein sequence ID" value="PYD65317.1"/>
    <property type="molecule type" value="Genomic_DNA"/>
</dbReference>
<evidence type="ECO:0000313" key="2">
    <source>
        <dbReference type="EMBL" id="PYD65317.1"/>
    </source>
</evidence>
<sequence>MNIALPTIEKGIPMPPVETRRSERGDFVASRCIGDSFACGPTDLKSWVNLFKRVKERHSERKFSYRKTETGFRIWRVS</sequence>
<organism evidence="1 3">
    <name type="scientific">Komagataeibacter nataicola</name>
    <dbReference type="NCBI Taxonomy" id="265960"/>
    <lineage>
        <taxon>Bacteria</taxon>
        <taxon>Pseudomonadati</taxon>
        <taxon>Pseudomonadota</taxon>
        <taxon>Alphaproteobacteria</taxon>
        <taxon>Acetobacterales</taxon>
        <taxon>Acetobacteraceae</taxon>
        <taxon>Komagataeibacter</taxon>
    </lineage>
</organism>
<dbReference type="Proteomes" id="UP000189683">
    <property type="component" value="Chromosome"/>
</dbReference>
<dbReference type="Proteomes" id="UP000247512">
    <property type="component" value="Unassembled WGS sequence"/>
</dbReference>
<protein>
    <submittedName>
        <fullName evidence="1">Uncharacterized protein</fullName>
    </submittedName>
</protein>
<gene>
    <name evidence="1" type="ORF">B0W47_00500</name>
    <name evidence="2" type="ORF">CDI09_14005</name>
</gene>
<reference evidence="1" key="2">
    <citation type="submission" date="2017-02" db="EMBL/GenBank/DDBJ databases">
        <authorList>
            <person name="Zhang H."/>
        </authorList>
    </citation>
    <scope>NUCLEOTIDE SEQUENCE</scope>
    <source>
        <strain evidence="1">RZS01</strain>
    </source>
</reference>
<dbReference type="EMBL" id="CP019875">
    <property type="protein sequence ID" value="AQU86182.1"/>
    <property type="molecule type" value="Genomic_DNA"/>
</dbReference>
<evidence type="ECO:0000313" key="3">
    <source>
        <dbReference type="Proteomes" id="UP000189683"/>
    </source>
</evidence>
<proteinExistence type="predicted"/>
<evidence type="ECO:0000313" key="1">
    <source>
        <dbReference type="EMBL" id="AQU86182.1"/>
    </source>
</evidence>
<reference evidence="2 4" key="3">
    <citation type="submission" date="2017-06" db="EMBL/GenBank/DDBJ databases">
        <title>A draft genome sequence of Komagataeibacter nataicola LMG 1536.</title>
        <authorList>
            <person name="Skraban J."/>
            <person name="Cleenwerck I."/>
            <person name="Vandamme P."/>
            <person name="Trcek J."/>
        </authorList>
    </citation>
    <scope>NUCLEOTIDE SEQUENCE [LARGE SCALE GENOMIC DNA]</scope>
    <source>
        <strain evidence="2 4">LMG 1536</strain>
    </source>
</reference>
<dbReference type="AlphaFoldDB" id="A0A9N7C5S1"/>
<reference evidence="3" key="1">
    <citation type="submission" date="2017-02" db="EMBL/GenBank/DDBJ databases">
        <title>zhang.</title>
        <authorList>
            <person name="Zhang H."/>
        </authorList>
    </citation>
    <scope>NUCLEOTIDE SEQUENCE [LARGE SCALE GENOMIC DNA]</scope>
    <source>
        <strain evidence="3">RZS01</strain>
    </source>
</reference>